<dbReference type="PANTHER" id="PTHR14226:SF57">
    <property type="entry name" value="BLR7027 PROTEIN"/>
    <property type="match status" value="1"/>
</dbReference>
<dbReference type="CDD" id="cd07209">
    <property type="entry name" value="Pat_hypo_Ecoli_Z1214_like"/>
    <property type="match status" value="1"/>
</dbReference>
<dbReference type="InterPro" id="IPR016035">
    <property type="entry name" value="Acyl_Trfase/lysoPLipase"/>
</dbReference>
<protein>
    <submittedName>
        <fullName evidence="6">Patatin-like phospholipase family protein</fullName>
    </submittedName>
</protein>
<evidence type="ECO:0000259" key="5">
    <source>
        <dbReference type="PROSITE" id="PS51635"/>
    </source>
</evidence>
<organism evidence="6 7">
    <name type="scientific">Paracoccus limosus</name>
    <dbReference type="NCBI Taxonomy" id="913252"/>
    <lineage>
        <taxon>Bacteria</taxon>
        <taxon>Pseudomonadati</taxon>
        <taxon>Pseudomonadota</taxon>
        <taxon>Alphaproteobacteria</taxon>
        <taxon>Rhodobacterales</taxon>
        <taxon>Paracoccaceae</taxon>
        <taxon>Paracoccus</taxon>
    </lineage>
</organism>
<feature type="short sequence motif" description="GXSXG" evidence="4">
    <location>
        <begin position="45"/>
        <end position="49"/>
    </location>
</feature>
<evidence type="ECO:0000313" key="7">
    <source>
        <dbReference type="Proteomes" id="UP000442533"/>
    </source>
</evidence>
<keyword evidence="3 4" id="KW-0443">Lipid metabolism</keyword>
<evidence type="ECO:0000313" key="6">
    <source>
        <dbReference type="EMBL" id="MTH35858.1"/>
    </source>
</evidence>
<keyword evidence="2 4" id="KW-0442">Lipid degradation</keyword>
<feature type="short sequence motif" description="DGA/G" evidence="4">
    <location>
        <begin position="211"/>
        <end position="213"/>
    </location>
</feature>
<accession>A0A844HAQ2</accession>
<name>A0A844HAQ2_9RHOB</name>
<evidence type="ECO:0000256" key="3">
    <source>
        <dbReference type="ARBA" id="ARBA00023098"/>
    </source>
</evidence>
<evidence type="ECO:0000256" key="2">
    <source>
        <dbReference type="ARBA" id="ARBA00022963"/>
    </source>
</evidence>
<dbReference type="PROSITE" id="PS51635">
    <property type="entry name" value="PNPLA"/>
    <property type="match status" value="1"/>
</dbReference>
<evidence type="ECO:0000256" key="1">
    <source>
        <dbReference type="ARBA" id="ARBA00022801"/>
    </source>
</evidence>
<feature type="domain" description="PNPLA" evidence="5">
    <location>
        <begin position="14"/>
        <end position="224"/>
    </location>
</feature>
<dbReference type="InterPro" id="IPR050301">
    <property type="entry name" value="NTE"/>
</dbReference>
<keyword evidence="1 4" id="KW-0378">Hydrolase</keyword>
<evidence type="ECO:0000256" key="4">
    <source>
        <dbReference type="PROSITE-ProRule" id="PRU01161"/>
    </source>
</evidence>
<dbReference type="GO" id="GO:0016787">
    <property type="term" value="F:hydrolase activity"/>
    <property type="evidence" value="ECO:0007669"/>
    <property type="project" value="UniProtKB-UniRule"/>
</dbReference>
<reference evidence="6 7" key="1">
    <citation type="submission" date="2019-11" db="EMBL/GenBank/DDBJ databases">
        <authorList>
            <person name="Dong K."/>
        </authorList>
    </citation>
    <scope>NUCLEOTIDE SEQUENCE [LARGE SCALE GENOMIC DNA]</scope>
    <source>
        <strain evidence="6 7">JCM 17370</strain>
    </source>
</reference>
<feature type="active site" description="Proton acceptor" evidence="4">
    <location>
        <position position="211"/>
    </location>
</feature>
<sequence>MMDRLAKVPEKIVLVLQGGGALGAFQAGAYEALCKAGQEPEWLAGISIGSINAALIAGNPPGRRLQALRAFWEGITRAPWLSGTLLEGGPMPGRVRSMFNEGRAAASTMFGVPGFFRPRMPDLMSLFPGMMRQTSWYDTGPLRETLLRLVDFDYLNDEGPRLTVGAVDVQTGNFQVFDNRETRIGPEHIMASGALPPGFPAVEIDGREYWDGGLVSNSPLQVVLSAPSNRPLCIYQVDLYQSRGPMPRTMAEVDQREKEIRFSSRTRLNTDDFRARHAISRAARRLRAKLPADLQQDDDLVTLINGGSTHPVSLMHMIYRHADYESGSKDYEFSRLSMLDHWRAGLHDAEQSLNDNRWTTRVVPEDGLFIFDLHAPDGHEAEME</sequence>
<gene>
    <name evidence="6" type="ORF">GL279_14720</name>
</gene>
<dbReference type="InterPro" id="IPR002641">
    <property type="entry name" value="PNPLA_dom"/>
</dbReference>
<dbReference type="PANTHER" id="PTHR14226">
    <property type="entry name" value="NEUROPATHY TARGET ESTERASE/SWISS CHEESE D.MELANOGASTER"/>
    <property type="match status" value="1"/>
</dbReference>
<dbReference type="AlphaFoldDB" id="A0A844HAQ2"/>
<dbReference type="GO" id="GO:0016042">
    <property type="term" value="P:lipid catabolic process"/>
    <property type="evidence" value="ECO:0007669"/>
    <property type="project" value="UniProtKB-UniRule"/>
</dbReference>
<feature type="active site" description="Nucleophile" evidence="4">
    <location>
        <position position="47"/>
    </location>
</feature>
<comment type="caution">
    <text evidence="6">The sequence shown here is derived from an EMBL/GenBank/DDBJ whole genome shotgun (WGS) entry which is preliminary data.</text>
</comment>
<proteinExistence type="predicted"/>
<dbReference type="InterPro" id="IPR021095">
    <property type="entry name" value="DUF3734"/>
</dbReference>
<dbReference type="SUPFAM" id="SSF52151">
    <property type="entry name" value="FabD/lysophospholipase-like"/>
    <property type="match status" value="1"/>
</dbReference>
<feature type="short sequence motif" description="GXGXXG" evidence="4">
    <location>
        <begin position="18"/>
        <end position="23"/>
    </location>
</feature>
<dbReference type="Pfam" id="PF01734">
    <property type="entry name" value="Patatin"/>
    <property type="match status" value="1"/>
</dbReference>
<keyword evidence="7" id="KW-1185">Reference proteome</keyword>
<dbReference type="Proteomes" id="UP000442533">
    <property type="component" value="Unassembled WGS sequence"/>
</dbReference>
<dbReference type="EMBL" id="WMIF01000023">
    <property type="protein sequence ID" value="MTH35858.1"/>
    <property type="molecule type" value="Genomic_DNA"/>
</dbReference>
<dbReference type="Gene3D" id="3.40.1090.10">
    <property type="entry name" value="Cytosolic phospholipase A2 catalytic domain"/>
    <property type="match status" value="2"/>
</dbReference>
<dbReference type="Pfam" id="PF12536">
    <property type="entry name" value="DUF3734"/>
    <property type="match status" value="1"/>
</dbReference>